<dbReference type="InterPro" id="IPR003374">
    <property type="entry name" value="ApbE-like_sf"/>
</dbReference>
<dbReference type="EC" id="2.7.1.180" evidence="2"/>
<dbReference type="KEGG" id="spue:AB5L97_17235"/>
<evidence type="ECO:0000256" key="11">
    <source>
        <dbReference type="SAM" id="MobiDB-lite"/>
    </source>
</evidence>
<comment type="cofactor">
    <cofactor evidence="1">
        <name>Mg(2+)</name>
        <dbReference type="ChEBI" id="CHEBI:18420"/>
    </cofactor>
</comment>
<name>A0AB39L227_9MICC</name>
<evidence type="ECO:0000256" key="10">
    <source>
        <dbReference type="ARBA" id="ARBA00048540"/>
    </source>
</evidence>
<feature type="region of interest" description="Disordered" evidence="11">
    <location>
        <begin position="1"/>
        <end position="23"/>
    </location>
</feature>
<organism evidence="12">
    <name type="scientific">Sinomonas puerhi</name>
    <dbReference type="NCBI Taxonomy" id="3238584"/>
    <lineage>
        <taxon>Bacteria</taxon>
        <taxon>Bacillati</taxon>
        <taxon>Actinomycetota</taxon>
        <taxon>Actinomycetes</taxon>
        <taxon>Micrococcales</taxon>
        <taxon>Micrococcaceae</taxon>
        <taxon>Sinomonas</taxon>
    </lineage>
</organism>
<evidence type="ECO:0000256" key="7">
    <source>
        <dbReference type="ARBA" id="ARBA00022827"/>
    </source>
</evidence>
<keyword evidence="5 12" id="KW-0808">Transferase</keyword>
<dbReference type="Pfam" id="PF02424">
    <property type="entry name" value="ApbE"/>
    <property type="match status" value="2"/>
</dbReference>
<protein>
    <recommendedName>
        <fullName evidence="3">FAD:protein FMN transferase</fullName>
        <ecNumber evidence="2">2.7.1.180</ecNumber>
    </recommendedName>
    <alternativeName>
        <fullName evidence="9">Flavin transferase</fullName>
    </alternativeName>
</protein>
<dbReference type="Gene3D" id="3.10.520.10">
    <property type="entry name" value="ApbE-like domains"/>
    <property type="match status" value="2"/>
</dbReference>
<accession>A0AB39L227</accession>
<evidence type="ECO:0000256" key="8">
    <source>
        <dbReference type="ARBA" id="ARBA00022842"/>
    </source>
</evidence>
<proteinExistence type="predicted"/>
<evidence type="ECO:0000313" key="12">
    <source>
        <dbReference type="EMBL" id="XDP44989.1"/>
    </source>
</evidence>
<evidence type="ECO:0000256" key="6">
    <source>
        <dbReference type="ARBA" id="ARBA00022723"/>
    </source>
</evidence>
<evidence type="ECO:0000256" key="3">
    <source>
        <dbReference type="ARBA" id="ARBA00016337"/>
    </source>
</evidence>
<comment type="catalytic activity">
    <reaction evidence="10">
        <text>L-threonyl-[protein] + FAD = FMN-L-threonyl-[protein] + AMP + H(+)</text>
        <dbReference type="Rhea" id="RHEA:36847"/>
        <dbReference type="Rhea" id="RHEA-COMP:11060"/>
        <dbReference type="Rhea" id="RHEA-COMP:11061"/>
        <dbReference type="ChEBI" id="CHEBI:15378"/>
        <dbReference type="ChEBI" id="CHEBI:30013"/>
        <dbReference type="ChEBI" id="CHEBI:57692"/>
        <dbReference type="ChEBI" id="CHEBI:74257"/>
        <dbReference type="ChEBI" id="CHEBI:456215"/>
        <dbReference type="EC" id="2.7.1.180"/>
    </reaction>
</comment>
<evidence type="ECO:0000256" key="1">
    <source>
        <dbReference type="ARBA" id="ARBA00001946"/>
    </source>
</evidence>
<keyword evidence="8" id="KW-0460">Magnesium</keyword>
<dbReference type="InterPro" id="IPR024932">
    <property type="entry name" value="ApbE"/>
</dbReference>
<dbReference type="GO" id="GO:0016740">
    <property type="term" value="F:transferase activity"/>
    <property type="evidence" value="ECO:0007669"/>
    <property type="project" value="UniProtKB-KW"/>
</dbReference>
<dbReference type="PANTHER" id="PTHR30040:SF2">
    <property type="entry name" value="FAD:PROTEIN FMN TRANSFERASE"/>
    <property type="match status" value="1"/>
</dbReference>
<evidence type="ECO:0000256" key="2">
    <source>
        <dbReference type="ARBA" id="ARBA00011955"/>
    </source>
</evidence>
<keyword evidence="7" id="KW-0274">FAD</keyword>
<dbReference type="AlphaFoldDB" id="A0AB39L227"/>
<dbReference type="EMBL" id="CP163302">
    <property type="protein sequence ID" value="XDP44989.1"/>
    <property type="molecule type" value="Genomic_DNA"/>
</dbReference>
<gene>
    <name evidence="12" type="ORF">AB5L97_17235</name>
</gene>
<evidence type="ECO:0000256" key="5">
    <source>
        <dbReference type="ARBA" id="ARBA00022679"/>
    </source>
</evidence>
<keyword evidence="6" id="KW-0479">Metal-binding</keyword>
<dbReference type="SUPFAM" id="SSF143631">
    <property type="entry name" value="ApbE-like"/>
    <property type="match status" value="2"/>
</dbReference>
<dbReference type="GO" id="GO:0046872">
    <property type="term" value="F:metal ion binding"/>
    <property type="evidence" value="ECO:0007669"/>
    <property type="project" value="UniProtKB-KW"/>
</dbReference>
<keyword evidence="4" id="KW-0285">Flavoprotein</keyword>
<sequence>MQPISDPTPVQAHGEPSLPGSGEPALQARTFVCMGTVVSLTIPVQAGAADAGSAVRPVLSGHTDAGSTAAHDAQAVVDRLEAATAVVEDQFAGLDAQFSLYKPTSEASRIARGELSLMEASPLMRDLYADAIRWRRRTDGAFTPERPDGLLDLSGLVKGYAIAEAGRSLAALGLTDWCLNAGGDVLVSGSPAPRPPISRDGGPRGGAGASAWLAGIVDPADRRTLLGAYPLGGTGTAPDSVMDAVMGAAPGMGTSPAVSGRALSGRAPRLALATSGSAERGDHIWTVGIRRAGGGAQRPDFVQVSVAASDVVTADVLATAIVAGGRATLDTVTARWDVDVLVVTHDGALLATPGFRAPSAA</sequence>
<dbReference type="PANTHER" id="PTHR30040">
    <property type="entry name" value="THIAMINE BIOSYNTHESIS LIPOPROTEIN APBE"/>
    <property type="match status" value="1"/>
</dbReference>
<evidence type="ECO:0000256" key="9">
    <source>
        <dbReference type="ARBA" id="ARBA00031306"/>
    </source>
</evidence>
<reference evidence="12" key="1">
    <citation type="submission" date="2024-07" db="EMBL/GenBank/DDBJ databases">
        <authorList>
            <person name="fu j."/>
        </authorList>
    </citation>
    <scope>NUCLEOTIDE SEQUENCE</scope>
    <source>
        <strain evidence="12">P10A9</strain>
    </source>
</reference>
<evidence type="ECO:0000256" key="4">
    <source>
        <dbReference type="ARBA" id="ARBA00022630"/>
    </source>
</evidence>